<dbReference type="InterPro" id="IPR016181">
    <property type="entry name" value="Acyl_CoA_acyltransferase"/>
</dbReference>
<dbReference type="RefSeq" id="WP_057814651.1">
    <property type="nucleotide sequence ID" value="NZ_CP031598.1"/>
</dbReference>
<reference evidence="2 4" key="1">
    <citation type="submission" date="2015-04" db="EMBL/GenBank/DDBJ databases">
        <title>The draft genome sequence of Roseovarius indicus B108T.</title>
        <authorList>
            <person name="Li G."/>
            <person name="Lai Q."/>
            <person name="Shao Z."/>
            <person name="Yan P."/>
        </authorList>
    </citation>
    <scope>NUCLEOTIDE SEQUENCE [LARGE SCALE GENOMIC DNA]</scope>
    <source>
        <strain evidence="2 4">B108</strain>
    </source>
</reference>
<dbReference type="PANTHER" id="PTHR47237">
    <property type="entry name" value="SLL0310 PROTEIN"/>
    <property type="match status" value="1"/>
</dbReference>
<dbReference type="STRING" id="540747.SAMN04488031_104241"/>
<dbReference type="InterPro" id="IPR041496">
    <property type="entry name" value="YitH/HolE_GNAT"/>
</dbReference>
<dbReference type="Pfam" id="PF18014">
    <property type="entry name" value="Acetyltransf_18"/>
    <property type="match status" value="1"/>
</dbReference>
<dbReference type="Proteomes" id="UP000051401">
    <property type="component" value="Unassembled WGS sequence"/>
</dbReference>
<dbReference type="InterPro" id="IPR052729">
    <property type="entry name" value="Acyl/Acetyltrans_Enzymes"/>
</dbReference>
<dbReference type="SUPFAM" id="SSF55729">
    <property type="entry name" value="Acyl-CoA N-acyltransferases (Nat)"/>
    <property type="match status" value="1"/>
</dbReference>
<dbReference type="PROSITE" id="PS51186">
    <property type="entry name" value="GNAT"/>
    <property type="match status" value="1"/>
</dbReference>
<keyword evidence="3" id="KW-0808">Transferase</keyword>
<proteinExistence type="predicted"/>
<evidence type="ECO:0000313" key="5">
    <source>
        <dbReference type="Proteomes" id="UP000325785"/>
    </source>
</evidence>
<feature type="domain" description="N-acetyltransferase" evidence="1">
    <location>
        <begin position="7"/>
        <end position="143"/>
    </location>
</feature>
<dbReference type="KEGG" id="rid:RIdsm_01305"/>
<dbReference type="Gene3D" id="3.40.630.30">
    <property type="match status" value="1"/>
</dbReference>
<sequence length="276" mass="30018">MADFDGLHQVRLSPGDEQDALALSRDVGWNQLAADWTHFIQEGLTIGLRDRSGRLVATSAALPYDGPFGFVSMVIVTPAMRRRGLASALVRICADDLRARGLVPVLDATEQGQPVYEKQGFVPQFRYDRWQRDGEGSMPALRPGPATDAQAIAHLDAQAFGAARPALLRAFLSRPDTIAISTADTGFALLRRGRRAWQAGPVVSTSEDGAIHLISQLPLGDAPLFIDVPQGWQKIGAWLAARGFAVQRRFARMAFERRAPFGAPDRLFATAGPEYG</sequence>
<dbReference type="OrthoDB" id="8453373at2"/>
<evidence type="ECO:0000313" key="3">
    <source>
        <dbReference type="EMBL" id="QEW25518.1"/>
    </source>
</evidence>
<dbReference type="EMBL" id="LAXI01000003">
    <property type="protein sequence ID" value="KRS18524.1"/>
    <property type="molecule type" value="Genomic_DNA"/>
</dbReference>
<evidence type="ECO:0000259" key="1">
    <source>
        <dbReference type="PROSITE" id="PS51186"/>
    </source>
</evidence>
<reference evidence="3 5" key="2">
    <citation type="submission" date="2018-08" db="EMBL/GenBank/DDBJ databases">
        <title>Genetic Globetrotter - A new plasmid hitch-hiking vast phylogenetic and geographic distances.</title>
        <authorList>
            <person name="Vollmers J."/>
            <person name="Petersen J."/>
        </authorList>
    </citation>
    <scope>NUCLEOTIDE SEQUENCE [LARGE SCALE GENOMIC DNA]</scope>
    <source>
        <strain evidence="3 5">DSM 26383</strain>
    </source>
</reference>
<name>A0A0T5PBV0_9RHOB</name>
<organism evidence="2 4">
    <name type="scientific">Roseovarius indicus</name>
    <dbReference type="NCBI Taxonomy" id="540747"/>
    <lineage>
        <taxon>Bacteria</taxon>
        <taxon>Pseudomonadati</taxon>
        <taxon>Pseudomonadota</taxon>
        <taxon>Alphaproteobacteria</taxon>
        <taxon>Rhodobacterales</taxon>
        <taxon>Roseobacteraceae</taxon>
        <taxon>Roseovarius</taxon>
    </lineage>
</organism>
<gene>
    <name evidence="3" type="ORF">RIdsm_01305</name>
    <name evidence="2" type="ORF">XM52_06870</name>
</gene>
<evidence type="ECO:0000313" key="4">
    <source>
        <dbReference type="Proteomes" id="UP000051401"/>
    </source>
</evidence>
<dbReference type="Gene3D" id="3.40.630.90">
    <property type="match status" value="1"/>
</dbReference>
<dbReference type="InterPro" id="IPR000182">
    <property type="entry name" value="GNAT_dom"/>
</dbReference>
<dbReference type="CDD" id="cd04301">
    <property type="entry name" value="NAT_SF"/>
    <property type="match status" value="1"/>
</dbReference>
<dbReference type="GO" id="GO:0016747">
    <property type="term" value="F:acyltransferase activity, transferring groups other than amino-acyl groups"/>
    <property type="evidence" value="ECO:0007669"/>
    <property type="project" value="InterPro"/>
</dbReference>
<dbReference type="PANTHER" id="PTHR47237:SF2">
    <property type="entry name" value="BLL4206 PROTEIN"/>
    <property type="match status" value="1"/>
</dbReference>
<dbReference type="EMBL" id="CP031598">
    <property type="protein sequence ID" value="QEW25518.1"/>
    <property type="molecule type" value="Genomic_DNA"/>
</dbReference>
<keyword evidence="4" id="KW-1185">Reference proteome</keyword>
<dbReference type="Proteomes" id="UP000325785">
    <property type="component" value="Chromosome"/>
</dbReference>
<protein>
    <submittedName>
        <fullName evidence="3">Putative acetyltransferase</fullName>
    </submittedName>
</protein>
<dbReference type="AlphaFoldDB" id="A0A0T5PBV0"/>
<dbReference type="Pfam" id="PF00583">
    <property type="entry name" value="Acetyltransf_1"/>
    <property type="match status" value="1"/>
</dbReference>
<evidence type="ECO:0000313" key="2">
    <source>
        <dbReference type="EMBL" id="KRS18524.1"/>
    </source>
</evidence>
<accession>A0A0T5PBV0</accession>
<dbReference type="PATRIC" id="fig|540747.5.peg.3736"/>